<keyword evidence="1" id="KW-1133">Transmembrane helix</keyword>
<sequence length="246" mass="28585">MTNTEMIESLKALLYDAEVKYSWEQKGSVVISRYGHLISWGVSIFLSYSIFSFFWFVLDGFTVDTPEFWAMFVFMTMMMLVSRYLYFPDNHRCYHLTSLGIHYTEQDMIPEVAYKIVRGFAWVGIAVCIISVFVLGPLAFVGAGAFALMSFRMTNFQPTVDKSYVLMGGRSILFNLINDNVLSFTVPEKGQMQYKGLIFTSNQQEKEELLNHIRSLFHDIEVVQIKRRNDQYKHPIYQQDEGEVVE</sequence>
<organism evidence="2 3">
    <name type="scientific">Vibrio hepatarius</name>
    <dbReference type="NCBI Taxonomy" id="171383"/>
    <lineage>
        <taxon>Bacteria</taxon>
        <taxon>Pseudomonadati</taxon>
        <taxon>Pseudomonadota</taxon>
        <taxon>Gammaproteobacteria</taxon>
        <taxon>Vibrionales</taxon>
        <taxon>Vibrionaceae</taxon>
        <taxon>Vibrio</taxon>
        <taxon>Vibrio oreintalis group</taxon>
    </lineage>
</organism>
<accession>A0A0M0HLW2</accession>
<evidence type="ECO:0000313" key="2">
    <source>
        <dbReference type="EMBL" id="KOO03011.1"/>
    </source>
</evidence>
<dbReference type="PATRIC" id="fig|171383.3.peg.4542"/>
<keyword evidence="1" id="KW-0812">Transmembrane</keyword>
<evidence type="ECO:0000313" key="3">
    <source>
        <dbReference type="Proteomes" id="UP000037530"/>
    </source>
</evidence>
<dbReference type="EMBL" id="LHPI01000065">
    <property type="protein sequence ID" value="KOO03011.1"/>
    <property type="molecule type" value="Genomic_DNA"/>
</dbReference>
<dbReference type="STRING" id="171383.AKJ31_22240"/>
<feature type="transmembrane region" description="Helical" evidence="1">
    <location>
        <begin position="120"/>
        <end position="148"/>
    </location>
</feature>
<dbReference type="AlphaFoldDB" id="A0A0M0HLW2"/>
<dbReference type="RefSeq" id="WP_053411165.1">
    <property type="nucleotide sequence ID" value="NZ_LHPI01000065.1"/>
</dbReference>
<reference evidence="3" key="1">
    <citation type="submission" date="2015-08" db="EMBL/GenBank/DDBJ databases">
        <title>Vibrio galatheae sp. nov., a novel member of the Vibrionaceae family isolated from the Solomon Islands.</title>
        <authorList>
            <person name="Giubergia S."/>
            <person name="Machado H."/>
            <person name="Mateiu R.V."/>
            <person name="Gram L."/>
        </authorList>
    </citation>
    <scope>NUCLEOTIDE SEQUENCE [LARGE SCALE GENOMIC DNA]</scope>
    <source>
        <strain evidence="3">DSM 19134</strain>
    </source>
</reference>
<protein>
    <submittedName>
        <fullName evidence="2">Uncharacterized protein</fullName>
    </submittedName>
</protein>
<dbReference type="Proteomes" id="UP000037530">
    <property type="component" value="Unassembled WGS sequence"/>
</dbReference>
<proteinExistence type="predicted"/>
<keyword evidence="1" id="KW-0472">Membrane</keyword>
<name>A0A0M0HLW2_9VIBR</name>
<evidence type="ECO:0000256" key="1">
    <source>
        <dbReference type="SAM" id="Phobius"/>
    </source>
</evidence>
<gene>
    <name evidence="2" type="ORF">AKJ31_22240</name>
</gene>
<feature type="transmembrane region" description="Helical" evidence="1">
    <location>
        <begin position="68"/>
        <end position="86"/>
    </location>
</feature>
<comment type="caution">
    <text evidence="2">The sequence shown here is derived from an EMBL/GenBank/DDBJ whole genome shotgun (WGS) entry which is preliminary data.</text>
</comment>
<feature type="transmembrane region" description="Helical" evidence="1">
    <location>
        <begin position="37"/>
        <end position="56"/>
    </location>
</feature>
<keyword evidence="3" id="KW-1185">Reference proteome</keyword>